<accession>A0A285KZD4</accession>
<reference evidence="1 2" key="1">
    <citation type="submission" date="2017-09" db="EMBL/GenBank/DDBJ databases">
        <authorList>
            <person name="Ehlers B."/>
            <person name="Leendertz F.H."/>
        </authorList>
    </citation>
    <scope>NUCLEOTIDE SEQUENCE [LARGE SCALE GENOMIC DNA]</scope>
    <source>
        <strain evidence="1 2">DSM 45537</strain>
    </source>
</reference>
<dbReference type="RefSeq" id="WP_097243949.1">
    <property type="nucleotide sequence ID" value="NZ_JAMTCW010000005.1"/>
</dbReference>
<proteinExistence type="predicted"/>
<gene>
    <name evidence="1" type="ORF">SAMN04244553_1169</name>
</gene>
<dbReference type="OrthoDB" id="4557965at2"/>
<evidence type="ECO:0000313" key="1">
    <source>
        <dbReference type="EMBL" id="SNY78038.1"/>
    </source>
</evidence>
<keyword evidence="2" id="KW-1185">Reference proteome</keyword>
<organism evidence="1 2">
    <name type="scientific">Nocardia amikacinitolerans</name>
    <dbReference type="NCBI Taxonomy" id="756689"/>
    <lineage>
        <taxon>Bacteria</taxon>
        <taxon>Bacillati</taxon>
        <taxon>Actinomycetota</taxon>
        <taxon>Actinomycetes</taxon>
        <taxon>Mycobacteriales</taxon>
        <taxon>Nocardiaceae</taxon>
        <taxon>Nocardia</taxon>
    </lineage>
</organism>
<sequence>MPGPVDVTVTLFSDDLDAEQLDDATLRLRTELLDLDVDHVTPARGVDAPEGTRGLDAEMVGQLLVGIGPGLAALRQLLDALLGWRSSNRHLEISVQIDDDRLELKNASPEIEKQIVTAFVQRHADV</sequence>
<dbReference type="Proteomes" id="UP000219565">
    <property type="component" value="Unassembled WGS sequence"/>
</dbReference>
<evidence type="ECO:0000313" key="2">
    <source>
        <dbReference type="Proteomes" id="UP000219565"/>
    </source>
</evidence>
<name>A0A285KZD4_9NOCA</name>
<dbReference type="EMBL" id="OBEG01000001">
    <property type="protein sequence ID" value="SNY78038.1"/>
    <property type="molecule type" value="Genomic_DNA"/>
</dbReference>
<protein>
    <submittedName>
        <fullName evidence="1">Uncharacterized protein</fullName>
    </submittedName>
</protein>
<dbReference type="AlphaFoldDB" id="A0A285KZD4"/>